<evidence type="ECO:0000259" key="1">
    <source>
        <dbReference type="Pfam" id="PF18135"/>
    </source>
</evidence>
<proteinExistence type="predicted"/>
<feature type="domain" description="Type ISP restriction-modification enzyme LLaBIII C-terminal specificity" evidence="1">
    <location>
        <begin position="89"/>
        <end position="266"/>
    </location>
</feature>
<protein>
    <recommendedName>
        <fullName evidence="1">Type ISP restriction-modification enzyme LLaBIII C-terminal specificity domain-containing protein</fullName>
    </recommendedName>
</protein>
<name>X1J8F4_9ZZZZ</name>
<reference evidence="2" key="1">
    <citation type="journal article" date="2014" name="Front. Microbiol.">
        <title>High frequency of phylogenetically diverse reductive dehalogenase-homologous genes in deep subseafloor sedimentary metagenomes.</title>
        <authorList>
            <person name="Kawai M."/>
            <person name="Futagami T."/>
            <person name="Toyoda A."/>
            <person name="Takaki Y."/>
            <person name="Nishi S."/>
            <person name="Hori S."/>
            <person name="Arai W."/>
            <person name="Tsubouchi T."/>
            <person name="Morono Y."/>
            <person name="Uchiyama I."/>
            <person name="Ito T."/>
            <person name="Fujiyama A."/>
            <person name="Inagaki F."/>
            <person name="Takami H."/>
        </authorList>
    </citation>
    <scope>NUCLEOTIDE SEQUENCE</scope>
    <source>
        <strain evidence="2">Expedition CK06-06</strain>
    </source>
</reference>
<feature type="non-terminal residue" evidence="2">
    <location>
        <position position="268"/>
    </location>
</feature>
<dbReference type="EMBL" id="BARU01028041">
    <property type="protein sequence ID" value="GAH66028.1"/>
    <property type="molecule type" value="Genomic_DNA"/>
</dbReference>
<accession>X1J8F4</accession>
<comment type="caution">
    <text evidence="2">The sequence shown here is derived from an EMBL/GenBank/DDBJ whole genome shotgun (WGS) entry which is preliminary data.</text>
</comment>
<feature type="non-terminal residue" evidence="2">
    <location>
        <position position="1"/>
    </location>
</feature>
<dbReference type="InterPro" id="IPR041635">
    <property type="entry name" value="Type_ISP_LLaBIII_C"/>
</dbReference>
<evidence type="ECO:0000313" key="2">
    <source>
        <dbReference type="EMBL" id="GAH66028.1"/>
    </source>
</evidence>
<dbReference type="AlphaFoldDB" id="X1J8F4"/>
<dbReference type="Pfam" id="PF18135">
    <property type="entry name" value="Type_ISP_C"/>
    <property type="match status" value="1"/>
</dbReference>
<sequence length="268" mass="30948">DVPDDVNVFDIEQGVAVGLFRRLPARSKTTIRHMDLWGSRESKYAYLQAHTHANSDLECLTPNSPFYFFVPWDETNRQEYETGWSLSRVFPMNSVGIVTARDSLSVHYSKSEVWRTVQDFSSLPTEEARQKYSLGKDVQSWKVHLAQKDLRETGLTRKLIKPILYRPFDVRFTYYTGTSGGFICRPLHRVMRHMLTGENMGLVTIRRSRDPGEWRYAFVTSMLIAGATSITSLDMNYLYPLYTYAGGNELLTKGKREANLSHEFTDYL</sequence>
<gene>
    <name evidence="2" type="ORF">S03H2_44811</name>
</gene>
<organism evidence="2">
    <name type="scientific">marine sediment metagenome</name>
    <dbReference type="NCBI Taxonomy" id="412755"/>
    <lineage>
        <taxon>unclassified sequences</taxon>
        <taxon>metagenomes</taxon>
        <taxon>ecological metagenomes</taxon>
    </lineage>
</organism>